<sequence length="317" mass="35616">MNGMRPAEDELLSLPLDDLDLLCSKSNPQDVDRAIAKYSSFSDSFVERLKANDCKNGKAPLLLNRVNEIIRKAWAVPTHGHELGYTLCNTLRPRGGLDLLLSNCIASDHELQFSSARLLEQCLTTENRAHTTLRVGTGILEHLFKHSEGTCSDVIRLGGLDAVLFECWKNDVEMLRHCAGALANLSLYGGAENQEAMIKRKQLLYLVANKEIEAAVLKSGTLDLVEPFVTSHNPYEFAKSNLAHAHGHSKNWLEWLVPVLSSKRQEARNLATFHLCFNWRQLILVSYQIVLYVVCLFHVIIGLYSSIYYLCSYDVLA</sequence>
<dbReference type="OrthoDB" id="202764at2759"/>
<dbReference type="InterPro" id="IPR011989">
    <property type="entry name" value="ARM-like"/>
</dbReference>
<feature type="transmembrane region" description="Helical" evidence="4">
    <location>
        <begin position="289"/>
        <end position="310"/>
    </location>
</feature>
<dbReference type="SUPFAM" id="SSF48371">
    <property type="entry name" value="ARM repeat"/>
    <property type="match status" value="1"/>
</dbReference>
<comment type="subcellular location">
    <subcellularLocation>
        <location evidence="1">Cytoplasm</location>
    </subcellularLocation>
</comment>
<keyword evidence="3" id="KW-0677">Repeat</keyword>
<keyword evidence="2" id="KW-0963">Cytoplasm</keyword>
<evidence type="ECO:0000256" key="2">
    <source>
        <dbReference type="ARBA" id="ARBA00022490"/>
    </source>
</evidence>
<dbReference type="GO" id="GO:0034128">
    <property type="term" value="P:negative regulation of MyD88-independent toll-like receptor signaling pathway"/>
    <property type="evidence" value="ECO:0007669"/>
    <property type="project" value="InterPro"/>
</dbReference>
<keyword evidence="6" id="KW-1185">Reference proteome</keyword>
<organism evidence="5 6">
    <name type="scientific">Eufriesea mexicana</name>
    <dbReference type="NCBI Taxonomy" id="516756"/>
    <lineage>
        <taxon>Eukaryota</taxon>
        <taxon>Metazoa</taxon>
        <taxon>Ecdysozoa</taxon>
        <taxon>Arthropoda</taxon>
        <taxon>Hexapoda</taxon>
        <taxon>Insecta</taxon>
        <taxon>Pterygota</taxon>
        <taxon>Neoptera</taxon>
        <taxon>Endopterygota</taxon>
        <taxon>Hymenoptera</taxon>
        <taxon>Apocrita</taxon>
        <taxon>Aculeata</taxon>
        <taxon>Apoidea</taxon>
        <taxon>Anthophila</taxon>
        <taxon>Apidae</taxon>
        <taxon>Eufriesea</taxon>
    </lineage>
</organism>
<dbReference type="GO" id="GO:0005737">
    <property type="term" value="C:cytoplasm"/>
    <property type="evidence" value="ECO:0007669"/>
    <property type="project" value="UniProtKB-SubCell"/>
</dbReference>
<keyword evidence="4" id="KW-1133">Transmembrane helix</keyword>
<dbReference type="InterPro" id="IPR016024">
    <property type="entry name" value="ARM-type_fold"/>
</dbReference>
<dbReference type="GO" id="GO:0048678">
    <property type="term" value="P:response to axon injury"/>
    <property type="evidence" value="ECO:0007669"/>
    <property type="project" value="InterPro"/>
</dbReference>
<proteinExistence type="predicted"/>
<dbReference type="EMBL" id="KQ762921">
    <property type="protein sequence ID" value="OAD55261.1"/>
    <property type="molecule type" value="Genomic_DNA"/>
</dbReference>
<evidence type="ECO:0000313" key="6">
    <source>
        <dbReference type="Proteomes" id="UP000250275"/>
    </source>
</evidence>
<dbReference type="PANTHER" id="PTHR22998">
    <property type="entry name" value="SARM1"/>
    <property type="match status" value="1"/>
</dbReference>
<keyword evidence="4" id="KW-0812">Transmembrane</keyword>
<evidence type="ECO:0000256" key="4">
    <source>
        <dbReference type="SAM" id="Phobius"/>
    </source>
</evidence>
<evidence type="ECO:0000256" key="1">
    <source>
        <dbReference type="ARBA" id="ARBA00004496"/>
    </source>
</evidence>
<dbReference type="GO" id="GO:0035591">
    <property type="term" value="F:signaling adaptor activity"/>
    <property type="evidence" value="ECO:0007669"/>
    <property type="project" value="InterPro"/>
</dbReference>
<dbReference type="GO" id="GO:0030425">
    <property type="term" value="C:dendrite"/>
    <property type="evidence" value="ECO:0007669"/>
    <property type="project" value="TreeGrafter"/>
</dbReference>
<dbReference type="Proteomes" id="UP000250275">
    <property type="component" value="Unassembled WGS sequence"/>
</dbReference>
<gene>
    <name evidence="5" type="ORF">WN48_05208</name>
</gene>
<name>A0A310SKS6_9HYME</name>
<dbReference type="PANTHER" id="PTHR22998:SF1">
    <property type="entry name" value="NAD(+) HYDROLASE SARM1"/>
    <property type="match status" value="1"/>
</dbReference>
<accession>A0A310SKS6</accession>
<dbReference type="Gene3D" id="1.25.10.10">
    <property type="entry name" value="Leucine-rich Repeat Variant"/>
    <property type="match status" value="1"/>
</dbReference>
<evidence type="ECO:0000256" key="3">
    <source>
        <dbReference type="ARBA" id="ARBA00022737"/>
    </source>
</evidence>
<protein>
    <submittedName>
        <fullName evidence="5">Sterile alpha and TIR motif-containing protein 1</fullName>
    </submittedName>
</protein>
<keyword evidence="4" id="KW-0472">Membrane</keyword>
<dbReference type="AlphaFoldDB" id="A0A310SKS6"/>
<dbReference type="GO" id="GO:0003953">
    <property type="term" value="F:NAD+ nucleosidase activity"/>
    <property type="evidence" value="ECO:0007669"/>
    <property type="project" value="InterPro"/>
</dbReference>
<dbReference type="InterPro" id="IPR039184">
    <property type="entry name" value="SARM1"/>
</dbReference>
<evidence type="ECO:0000313" key="5">
    <source>
        <dbReference type="EMBL" id="OAD55261.1"/>
    </source>
</evidence>
<reference evidence="5 6" key="1">
    <citation type="submission" date="2015-07" db="EMBL/GenBank/DDBJ databases">
        <title>The genome of Eufriesea mexicana.</title>
        <authorList>
            <person name="Pan H."/>
            <person name="Kapheim K."/>
        </authorList>
    </citation>
    <scope>NUCLEOTIDE SEQUENCE [LARGE SCALE GENOMIC DNA]</scope>
    <source>
        <strain evidence="5">0111107269</strain>
        <tissue evidence="5">Whole body</tissue>
    </source>
</reference>